<keyword evidence="2" id="KW-1185">Reference proteome</keyword>
<dbReference type="EMBL" id="CALNXI010000024">
    <property type="protein sequence ID" value="CAH3015504.1"/>
    <property type="molecule type" value="Genomic_DNA"/>
</dbReference>
<comment type="caution">
    <text evidence="1">The sequence shown here is derived from an EMBL/GenBank/DDBJ whole genome shotgun (WGS) entry which is preliminary data.</text>
</comment>
<evidence type="ECO:0000313" key="1">
    <source>
        <dbReference type="EMBL" id="CAH3015504.1"/>
    </source>
</evidence>
<dbReference type="Proteomes" id="UP001159427">
    <property type="component" value="Unassembled WGS sequence"/>
</dbReference>
<sequence length="336" mass="36383">LKLLGLKPGPLGYFNSAYMAFTRAEAGKFPNLVSYRSKMTRIKNNITSASIAPVRSNTSTFKKSKSFPFTTLSGSCESTIGGFERLCSICPAITDLGPDKIPRYINEVLCGQETTCGVGGSVLGLCQNSTVTQSFLMKIPKILLLLTIAFFYWLRLDSATDLGNVPGDGNEFNRGLKLLGLKPGPLGYFNSGYMAFTRAEADKFPNLVSYRSKMTRIKNNITSASIAPVRSKTSTFKESKSFPFTTLSGSCESTTGGFERLCSVCPAITDLGPDKIPRYINEVVCGQDTTCGVGGSVLGLCQNSTVTQSFLMKVGSSWEVYSQEIKVCCECALFFS</sequence>
<dbReference type="PANTHER" id="PTHR33995">
    <property type="entry name" value="PROTEIN CBG18546"/>
    <property type="match status" value="1"/>
</dbReference>
<evidence type="ECO:0000313" key="2">
    <source>
        <dbReference type="Proteomes" id="UP001159427"/>
    </source>
</evidence>
<proteinExistence type="predicted"/>
<organism evidence="1 2">
    <name type="scientific">Porites evermanni</name>
    <dbReference type="NCBI Taxonomy" id="104178"/>
    <lineage>
        <taxon>Eukaryota</taxon>
        <taxon>Metazoa</taxon>
        <taxon>Cnidaria</taxon>
        <taxon>Anthozoa</taxon>
        <taxon>Hexacorallia</taxon>
        <taxon>Scleractinia</taxon>
        <taxon>Fungiina</taxon>
        <taxon>Poritidae</taxon>
        <taxon>Porites</taxon>
    </lineage>
</organism>
<protein>
    <submittedName>
        <fullName evidence="1">Uncharacterized protein</fullName>
    </submittedName>
</protein>
<reference evidence="1 2" key="1">
    <citation type="submission" date="2022-05" db="EMBL/GenBank/DDBJ databases">
        <authorList>
            <consortium name="Genoscope - CEA"/>
            <person name="William W."/>
        </authorList>
    </citation>
    <scope>NUCLEOTIDE SEQUENCE [LARGE SCALE GENOMIC DNA]</scope>
</reference>
<accession>A0ABN8LNA0</accession>
<dbReference type="SUPFAM" id="SSF57501">
    <property type="entry name" value="Cystine-knot cytokines"/>
    <property type="match status" value="2"/>
</dbReference>
<feature type="non-terminal residue" evidence="1">
    <location>
        <position position="1"/>
    </location>
</feature>
<dbReference type="InterPro" id="IPR029034">
    <property type="entry name" value="Cystine-knot_cytokine"/>
</dbReference>
<gene>
    <name evidence="1" type="ORF">PEVE_00017421</name>
</gene>
<name>A0ABN8LNA0_9CNID</name>
<dbReference type="PANTHER" id="PTHR33995:SF7">
    <property type="entry name" value="BURSICON SUBUNIT ALPHA-RELATED"/>
    <property type="match status" value="1"/>
</dbReference>